<evidence type="ECO:0000313" key="2">
    <source>
        <dbReference type="Proteomes" id="UP000004810"/>
    </source>
</evidence>
<evidence type="ECO:0000313" key="1">
    <source>
        <dbReference type="EMBL" id="EJW76662.1"/>
    </source>
</evidence>
<feature type="non-terminal residue" evidence="1">
    <location>
        <position position="1"/>
    </location>
</feature>
<comment type="caution">
    <text evidence="1">The sequence shown here is derived from an EMBL/GenBank/DDBJ whole genome shotgun (WGS) entry which is preliminary data.</text>
</comment>
<reference evidence="2" key="1">
    <citation type="submission" date="2012-08" db="EMBL/GenBank/DDBJ databases">
        <title>The Genome Sequence of Wuchereria bancrofti.</title>
        <authorList>
            <person name="Nutman T.B."/>
            <person name="Fink D.L."/>
            <person name="Russ C."/>
            <person name="Young S."/>
            <person name="Zeng Q."/>
            <person name="Koehrsen M."/>
            <person name="Alvarado L."/>
            <person name="Berlin A."/>
            <person name="Chapman S.B."/>
            <person name="Chen Z."/>
            <person name="Freedman E."/>
            <person name="Gellesch M."/>
            <person name="Goldberg J."/>
            <person name="Griggs A."/>
            <person name="Gujja S."/>
            <person name="Heilman E.R."/>
            <person name="Heiman D."/>
            <person name="Hepburn T."/>
            <person name="Howarth C."/>
            <person name="Jen D."/>
            <person name="Larson L."/>
            <person name="Lewis B."/>
            <person name="Mehta T."/>
            <person name="Park D."/>
            <person name="Pearson M."/>
            <person name="Roberts A."/>
            <person name="Saif S."/>
            <person name="Shea T."/>
            <person name="Shenoy N."/>
            <person name="Sisk P."/>
            <person name="Stolte C."/>
            <person name="Sykes S."/>
            <person name="Walk T."/>
            <person name="White J."/>
            <person name="Yandava C."/>
            <person name="Haas B."/>
            <person name="Henn M.R."/>
            <person name="Nusbaum C."/>
            <person name="Birren B."/>
        </authorList>
    </citation>
    <scope>NUCLEOTIDE SEQUENCE [LARGE SCALE GENOMIC DNA]</scope>
    <source>
        <strain evidence="2">NA</strain>
    </source>
</reference>
<organism evidence="1 2">
    <name type="scientific">Wuchereria bancrofti</name>
    <dbReference type="NCBI Taxonomy" id="6293"/>
    <lineage>
        <taxon>Eukaryota</taxon>
        <taxon>Metazoa</taxon>
        <taxon>Ecdysozoa</taxon>
        <taxon>Nematoda</taxon>
        <taxon>Chromadorea</taxon>
        <taxon>Rhabditida</taxon>
        <taxon>Spirurina</taxon>
        <taxon>Spiruromorpha</taxon>
        <taxon>Filarioidea</taxon>
        <taxon>Onchocercidae</taxon>
        <taxon>Wuchereria</taxon>
    </lineage>
</organism>
<dbReference type="EMBL" id="ADBV01008777">
    <property type="protein sequence ID" value="EJW76662.1"/>
    <property type="molecule type" value="Genomic_DNA"/>
</dbReference>
<gene>
    <name evidence="1" type="ORF">WUBG_12428</name>
</gene>
<proteinExistence type="predicted"/>
<sequence length="51" mass="5793">QQHYISTKPSTNLQPLIVNAVKQNGDKIFTFINETVTLASCSGNWFLSNHW</sequence>
<name>J9EI13_WUCBA</name>
<protein>
    <submittedName>
        <fullName evidence="1">Uncharacterized protein</fullName>
    </submittedName>
</protein>
<accession>J9EI13</accession>
<dbReference type="Proteomes" id="UP000004810">
    <property type="component" value="Unassembled WGS sequence"/>
</dbReference>
<dbReference type="AlphaFoldDB" id="J9EI13"/>